<sequence>MILLPIRVSGLDPQRDGWTRKYDKSAHSDVFCVGDENYCRMEMRHLSGEAHDSRLRTHNCVYSIADRNSDTEIRYFLDLDEKSKYQPDAVFCGSRICRLETELSILEYDGSWSHSNSDRTAACSAEDFRGILPPTRHQSVLLLLPLSYMLHSAAVCEAPKMGSLILTTCILSSLVSMGYSITCFVCRTETEATCTGEERSCPKDYVCASTSTITIMDGMQSKVFTRSCERRNACGVIGTIGYQRGQVKTATSCCYTDSCFPSTPALPLDEARKNGLTCSSCTAHDSAWCMSKEKIDCTGQENKCIFMNHVYSGAKHSKNAFRGCGTKAICDLGSQSHNYGGVSLRTEITCSNLGSTIHSGVFILLVAVAISSKFLF</sequence>
<dbReference type="SUPFAM" id="SSF57302">
    <property type="entry name" value="Snake toxin-like"/>
    <property type="match status" value="2"/>
</dbReference>
<dbReference type="Proteomes" id="UP001176940">
    <property type="component" value="Unassembled WGS sequence"/>
</dbReference>
<evidence type="ECO:0000256" key="2">
    <source>
        <dbReference type="ARBA" id="ARBA00022525"/>
    </source>
</evidence>
<feature type="domain" description="UPAR/Ly6" evidence="3">
    <location>
        <begin position="181"/>
        <end position="259"/>
    </location>
</feature>
<comment type="caution">
    <text evidence="4">The sequence shown here is derived from an EMBL/GenBank/DDBJ whole genome shotgun (WGS) entry which is preliminary data.</text>
</comment>
<keyword evidence="5" id="KW-1185">Reference proteome</keyword>
<proteinExistence type="predicted"/>
<evidence type="ECO:0000259" key="3">
    <source>
        <dbReference type="Pfam" id="PF00021"/>
    </source>
</evidence>
<evidence type="ECO:0000313" key="5">
    <source>
        <dbReference type="Proteomes" id="UP001176940"/>
    </source>
</evidence>
<dbReference type="InterPro" id="IPR050918">
    <property type="entry name" value="CNF-like_PLA2_Inhibitor"/>
</dbReference>
<evidence type="ECO:0000313" key="4">
    <source>
        <dbReference type="EMBL" id="CAJ0951447.1"/>
    </source>
</evidence>
<dbReference type="CDD" id="cd23572">
    <property type="entry name" value="TFP_LU_ECD_PINLYP_rpt2"/>
    <property type="match status" value="1"/>
</dbReference>
<dbReference type="PANTHER" id="PTHR20914:SF25">
    <property type="entry name" value="PHOSPHOLIPASE A2 INHIBITOR AND LY6_PLAUR DOMAIN-CONTAINING PROTEIN"/>
    <property type="match status" value="1"/>
</dbReference>
<keyword evidence="2" id="KW-0964">Secreted</keyword>
<accession>A0ABN9LUX8</accession>
<organism evidence="4 5">
    <name type="scientific">Ranitomeya imitator</name>
    <name type="common">mimic poison frog</name>
    <dbReference type="NCBI Taxonomy" id="111125"/>
    <lineage>
        <taxon>Eukaryota</taxon>
        <taxon>Metazoa</taxon>
        <taxon>Chordata</taxon>
        <taxon>Craniata</taxon>
        <taxon>Vertebrata</taxon>
        <taxon>Euteleostomi</taxon>
        <taxon>Amphibia</taxon>
        <taxon>Batrachia</taxon>
        <taxon>Anura</taxon>
        <taxon>Neobatrachia</taxon>
        <taxon>Hyloidea</taxon>
        <taxon>Dendrobatidae</taxon>
        <taxon>Dendrobatinae</taxon>
        <taxon>Ranitomeya</taxon>
    </lineage>
</organism>
<dbReference type="InterPro" id="IPR045860">
    <property type="entry name" value="Snake_toxin-like_sf"/>
</dbReference>
<comment type="subcellular location">
    <subcellularLocation>
        <location evidence="1">Secreted</location>
    </subcellularLocation>
</comment>
<dbReference type="Pfam" id="PF00021">
    <property type="entry name" value="UPAR_LY6"/>
    <property type="match status" value="2"/>
</dbReference>
<dbReference type="InterPro" id="IPR016054">
    <property type="entry name" value="LY6_UPA_recep-like"/>
</dbReference>
<name>A0ABN9LUX8_9NEOB</name>
<dbReference type="Gene3D" id="2.10.60.10">
    <property type="entry name" value="CD59"/>
    <property type="match status" value="1"/>
</dbReference>
<dbReference type="EMBL" id="CAUEEQ010033195">
    <property type="protein sequence ID" value="CAJ0951447.1"/>
    <property type="molecule type" value="Genomic_DNA"/>
</dbReference>
<feature type="domain" description="UPAR/Ly6" evidence="3">
    <location>
        <begin position="274"/>
        <end position="352"/>
    </location>
</feature>
<gene>
    <name evidence="4" type="ORF">RIMI_LOCUS13445480</name>
</gene>
<evidence type="ECO:0000256" key="1">
    <source>
        <dbReference type="ARBA" id="ARBA00004613"/>
    </source>
</evidence>
<dbReference type="PANTHER" id="PTHR20914">
    <property type="entry name" value="LY6/PLAUR DOMAIN-CONTAINING PROTEIN 8"/>
    <property type="match status" value="1"/>
</dbReference>
<protein>
    <recommendedName>
        <fullName evidence="3">UPAR/Ly6 domain-containing protein</fullName>
    </recommendedName>
</protein>
<reference evidence="4" key="1">
    <citation type="submission" date="2023-07" db="EMBL/GenBank/DDBJ databases">
        <authorList>
            <person name="Stuckert A."/>
        </authorList>
    </citation>
    <scope>NUCLEOTIDE SEQUENCE</scope>
</reference>